<evidence type="ECO:0000313" key="2">
    <source>
        <dbReference type="Proteomes" id="UP000805193"/>
    </source>
</evidence>
<reference evidence="1 2" key="1">
    <citation type="journal article" date="2020" name="Cell">
        <title>Large-Scale Comparative Analyses of Tick Genomes Elucidate Their Genetic Diversity and Vector Capacities.</title>
        <authorList>
            <consortium name="Tick Genome and Microbiome Consortium (TIGMIC)"/>
            <person name="Jia N."/>
            <person name="Wang J."/>
            <person name="Shi W."/>
            <person name="Du L."/>
            <person name="Sun Y."/>
            <person name="Zhan W."/>
            <person name="Jiang J.F."/>
            <person name="Wang Q."/>
            <person name="Zhang B."/>
            <person name="Ji P."/>
            <person name="Bell-Sakyi L."/>
            <person name="Cui X.M."/>
            <person name="Yuan T.T."/>
            <person name="Jiang B.G."/>
            <person name="Yang W.F."/>
            <person name="Lam T.T."/>
            <person name="Chang Q.C."/>
            <person name="Ding S.J."/>
            <person name="Wang X.J."/>
            <person name="Zhu J.G."/>
            <person name="Ruan X.D."/>
            <person name="Zhao L."/>
            <person name="Wei J.T."/>
            <person name="Ye R.Z."/>
            <person name="Que T.C."/>
            <person name="Du C.H."/>
            <person name="Zhou Y.H."/>
            <person name="Cheng J.X."/>
            <person name="Dai P.F."/>
            <person name="Guo W.B."/>
            <person name="Han X.H."/>
            <person name="Huang E.J."/>
            <person name="Li L.F."/>
            <person name="Wei W."/>
            <person name="Gao Y.C."/>
            <person name="Liu J.Z."/>
            <person name="Shao H.Z."/>
            <person name="Wang X."/>
            <person name="Wang C.C."/>
            <person name="Yang T.C."/>
            <person name="Huo Q.B."/>
            <person name="Li W."/>
            <person name="Chen H.Y."/>
            <person name="Chen S.E."/>
            <person name="Zhou L.G."/>
            <person name="Ni X.B."/>
            <person name="Tian J.H."/>
            <person name="Sheng Y."/>
            <person name="Liu T."/>
            <person name="Pan Y.S."/>
            <person name="Xia L.Y."/>
            <person name="Li J."/>
            <person name="Zhao F."/>
            <person name="Cao W.C."/>
        </authorList>
    </citation>
    <scope>NUCLEOTIDE SEQUENCE [LARGE SCALE GENOMIC DNA]</scope>
    <source>
        <strain evidence="1">Iper-2018</strain>
    </source>
</reference>
<sequence>MSLHAPRGYADGDTAQLHSNLRAPPLPRGRREGRRWPIARTDPPSRLASAGPRAFLEEVEGPLSWRGTSEGHLCYVFGTLSVPAVEAQAAVMKLARRTTASFRRNPLAASVYPKVRRLPATVHDNHPE</sequence>
<organism evidence="1 2">
    <name type="scientific">Ixodes persulcatus</name>
    <name type="common">Taiga tick</name>
    <dbReference type="NCBI Taxonomy" id="34615"/>
    <lineage>
        <taxon>Eukaryota</taxon>
        <taxon>Metazoa</taxon>
        <taxon>Ecdysozoa</taxon>
        <taxon>Arthropoda</taxon>
        <taxon>Chelicerata</taxon>
        <taxon>Arachnida</taxon>
        <taxon>Acari</taxon>
        <taxon>Parasitiformes</taxon>
        <taxon>Ixodida</taxon>
        <taxon>Ixodoidea</taxon>
        <taxon>Ixodidae</taxon>
        <taxon>Ixodinae</taxon>
        <taxon>Ixodes</taxon>
    </lineage>
</organism>
<dbReference type="Proteomes" id="UP000805193">
    <property type="component" value="Unassembled WGS sequence"/>
</dbReference>
<name>A0AC60QH85_IXOPE</name>
<proteinExistence type="predicted"/>
<dbReference type="EMBL" id="JABSTQ010009045">
    <property type="protein sequence ID" value="KAG0433590.1"/>
    <property type="molecule type" value="Genomic_DNA"/>
</dbReference>
<protein>
    <submittedName>
        <fullName evidence="1">Uncharacterized protein</fullName>
    </submittedName>
</protein>
<gene>
    <name evidence="1" type="ORF">HPB47_019773</name>
</gene>
<accession>A0AC60QH85</accession>
<keyword evidence="2" id="KW-1185">Reference proteome</keyword>
<comment type="caution">
    <text evidence="1">The sequence shown here is derived from an EMBL/GenBank/DDBJ whole genome shotgun (WGS) entry which is preliminary data.</text>
</comment>
<evidence type="ECO:0000313" key="1">
    <source>
        <dbReference type="EMBL" id="KAG0433590.1"/>
    </source>
</evidence>